<dbReference type="EMBL" id="RPGO01000024">
    <property type="protein sequence ID" value="RZB30974.1"/>
    <property type="molecule type" value="Genomic_DNA"/>
</dbReference>
<dbReference type="PANTHER" id="PTHR43300">
    <property type="entry name" value="ACETYLTRANSFERASE"/>
    <property type="match status" value="1"/>
</dbReference>
<evidence type="ECO:0000313" key="2">
    <source>
        <dbReference type="Proteomes" id="UP000291831"/>
    </source>
</evidence>
<name>A0A8B3S2L5_9EURY</name>
<dbReference type="InterPro" id="IPR011004">
    <property type="entry name" value="Trimer_LpxA-like_sf"/>
</dbReference>
<dbReference type="Pfam" id="PF14602">
    <property type="entry name" value="Hexapep_2"/>
    <property type="match status" value="1"/>
</dbReference>
<comment type="caution">
    <text evidence="1">The sequence shown here is derived from an EMBL/GenBank/DDBJ whole genome shotgun (WGS) entry which is preliminary data.</text>
</comment>
<dbReference type="Gene3D" id="2.160.10.10">
    <property type="entry name" value="Hexapeptide repeat proteins"/>
    <property type="match status" value="2"/>
</dbReference>
<proteinExistence type="predicted"/>
<dbReference type="SUPFAM" id="SSF51161">
    <property type="entry name" value="Trimeric LpxA-like enzymes"/>
    <property type="match status" value="1"/>
</dbReference>
<dbReference type="InterPro" id="IPR050179">
    <property type="entry name" value="Trans_hexapeptide_repeat"/>
</dbReference>
<dbReference type="Proteomes" id="UP000291831">
    <property type="component" value="Unassembled WGS sequence"/>
</dbReference>
<evidence type="ECO:0000313" key="1">
    <source>
        <dbReference type="EMBL" id="RZB30974.1"/>
    </source>
</evidence>
<reference evidence="2" key="1">
    <citation type="submission" date="2019-01" db="EMBL/GenBank/DDBJ databases">
        <title>Anaerobic oxidation of ethane by archaea from a marine hydrocarbon seep.</title>
        <authorList>
            <person name="Musat F."/>
        </authorList>
    </citation>
    <scope>NUCLEOTIDE SEQUENCE [LARGE SCALE GENOMIC DNA]</scope>
</reference>
<dbReference type="InterPro" id="IPR001451">
    <property type="entry name" value="Hexapep"/>
</dbReference>
<gene>
    <name evidence="1" type="ORF">AEth_00928</name>
</gene>
<dbReference type="AlphaFoldDB" id="A0A8B3S2L5"/>
<sequence>MMTTQVHESSVIADNVVLGKNVSIGPNCTLGFLGYQIKEKIEKNEVKPLEIGDGTIIHGNTVICQGTRIGKECRLDYHSYIGECTIIGNKCVIEYGARIYDRVLIHDKCLISGFVSNDCIIEENTIVHGDLIHKFKNVVPGKSEPSPIVKPNAFIGRKAIIIGPIVIEKGTYVGAGAVVTKSTEPNKLYLGVPARAVDIAHKPFI</sequence>
<accession>A0A8B3S2L5</accession>
<organism evidence="1 2">
    <name type="scientific">Candidatus Argoarchaeum ethanivorans</name>
    <dbReference type="NCBI Taxonomy" id="2608793"/>
    <lineage>
        <taxon>Archaea</taxon>
        <taxon>Methanobacteriati</taxon>
        <taxon>Methanobacteriota</taxon>
        <taxon>Stenosarchaea group</taxon>
        <taxon>Methanomicrobia</taxon>
        <taxon>Methanosarcinales</taxon>
        <taxon>Methanosarcinales incertae sedis</taxon>
        <taxon>GOM Arc I cluster</taxon>
        <taxon>Candidatus Argoarchaeum</taxon>
    </lineage>
</organism>
<evidence type="ECO:0008006" key="3">
    <source>
        <dbReference type="Google" id="ProtNLM"/>
    </source>
</evidence>
<protein>
    <recommendedName>
        <fullName evidence="3">N-acetyltransferase</fullName>
    </recommendedName>
</protein>